<name>A0ABR3WY97_9PEZI</name>
<protein>
    <submittedName>
        <fullName evidence="1">Uncharacterized protein</fullName>
    </submittedName>
</protein>
<evidence type="ECO:0000313" key="2">
    <source>
        <dbReference type="Proteomes" id="UP001586593"/>
    </source>
</evidence>
<sequence length="69" mass="7962">MRLSSSLSTPLLRQLAVGWAELVDSQCPRAVWRPLQVPLSQTTWPWGHGKPEVTDRMFLRRAYMLRGAR</sequence>
<gene>
    <name evidence="1" type="ORF">VTK73DRAFT_3572</name>
</gene>
<evidence type="ECO:0000313" key="1">
    <source>
        <dbReference type="EMBL" id="KAL1868656.1"/>
    </source>
</evidence>
<proteinExistence type="predicted"/>
<keyword evidence="2" id="KW-1185">Reference proteome</keyword>
<dbReference type="EMBL" id="JAZHXJ010000211">
    <property type="protein sequence ID" value="KAL1868656.1"/>
    <property type="molecule type" value="Genomic_DNA"/>
</dbReference>
<accession>A0ABR3WY97</accession>
<comment type="caution">
    <text evidence="1">The sequence shown here is derived from an EMBL/GenBank/DDBJ whole genome shotgun (WGS) entry which is preliminary data.</text>
</comment>
<reference evidence="1 2" key="1">
    <citation type="journal article" date="2024" name="Commun. Biol.">
        <title>Comparative genomic analysis of thermophilic fungi reveals convergent evolutionary adaptations and gene losses.</title>
        <authorList>
            <person name="Steindorff A.S."/>
            <person name="Aguilar-Pontes M.V."/>
            <person name="Robinson A.J."/>
            <person name="Andreopoulos B."/>
            <person name="LaButti K."/>
            <person name="Kuo A."/>
            <person name="Mondo S."/>
            <person name="Riley R."/>
            <person name="Otillar R."/>
            <person name="Haridas S."/>
            <person name="Lipzen A."/>
            <person name="Grimwood J."/>
            <person name="Schmutz J."/>
            <person name="Clum A."/>
            <person name="Reid I.D."/>
            <person name="Moisan M.C."/>
            <person name="Butler G."/>
            <person name="Nguyen T.T.M."/>
            <person name="Dewar K."/>
            <person name="Conant G."/>
            <person name="Drula E."/>
            <person name="Henrissat B."/>
            <person name="Hansel C."/>
            <person name="Singer S."/>
            <person name="Hutchinson M.I."/>
            <person name="de Vries R.P."/>
            <person name="Natvig D.O."/>
            <person name="Powell A.J."/>
            <person name="Tsang A."/>
            <person name="Grigoriev I.V."/>
        </authorList>
    </citation>
    <scope>NUCLEOTIDE SEQUENCE [LARGE SCALE GENOMIC DNA]</scope>
    <source>
        <strain evidence="1 2">ATCC 24622</strain>
    </source>
</reference>
<organism evidence="1 2">
    <name type="scientific">Phialemonium thermophilum</name>
    <dbReference type="NCBI Taxonomy" id="223376"/>
    <lineage>
        <taxon>Eukaryota</taxon>
        <taxon>Fungi</taxon>
        <taxon>Dikarya</taxon>
        <taxon>Ascomycota</taxon>
        <taxon>Pezizomycotina</taxon>
        <taxon>Sordariomycetes</taxon>
        <taxon>Sordariomycetidae</taxon>
        <taxon>Cephalothecales</taxon>
        <taxon>Cephalothecaceae</taxon>
        <taxon>Phialemonium</taxon>
    </lineage>
</organism>
<dbReference type="Proteomes" id="UP001586593">
    <property type="component" value="Unassembled WGS sequence"/>
</dbReference>